<proteinExistence type="predicted"/>
<protein>
    <submittedName>
        <fullName evidence="1">Uncharacterized protein</fullName>
    </submittedName>
</protein>
<organism evidence="1 2">
    <name type="scientific">Spiromyces aspiralis</name>
    <dbReference type="NCBI Taxonomy" id="68401"/>
    <lineage>
        <taxon>Eukaryota</taxon>
        <taxon>Fungi</taxon>
        <taxon>Fungi incertae sedis</taxon>
        <taxon>Zoopagomycota</taxon>
        <taxon>Kickxellomycotina</taxon>
        <taxon>Kickxellomycetes</taxon>
        <taxon>Kickxellales</taxon>
        <taxon>Kickxellaceae</taxon>
        <taxon>Spiromyces</taxon>
    </lineage>
</organism>
<gene>
    <name evidence="1" type="ORF">EV182_006025</name>
</gene>
<dbReference type="EMBL" id="JAMZIH010007488">
    <property type="protein sequence ID" value="KAJ1673027.1"/>
    <property type="molecule type" value="Genomic_DNA"/>
</dbReference>
<reference evidence="1" key="1">
    <citation type="submission" date="2022-06" db="EMBL/GenBank/DDBJ databases">
        <title>Phylogenomic reconstructions and comparative analyses of Kickxellomycotina fungi.</title>
        <authorList>
            <person name="Reynolds N.K."/>
            <person name="Stajich J.E."/>
            <person name="Barry K."/>
            <person name="Grigoriev I.V."/>
            <person name="Crous P."/>
            <person name="Smith M.E."/>
        </authorList>
    </citation>
    <scope>NUCLEOTIDE SEQUENCE</scope>
    <source>
        <strain evidence="1">RSA 2271</strain>
    </source>
</reference>
<feature type="non-terminal residue" evidence="1">
    <location>
        <position position="447"/>
    </location>
</feature>
<feature type="non-terminal residue" evidence="1">
    <location>
        <position position="1"/>
    </location>
</feature>
<accession>A0ACC1H9G6</accession>
<evidence type="ECO:0000313" key="2">
    <source>
        <dbReference type="Proteomes" id="UP001145114"/>
    </source>
</evidence>
<comment type="caution">
    <text evidence="1">The sequence shown here is derived from an EMBL/GenBank/DDBJ whole genome shotgun (WGS) entry which is preliminary data.</text>
</comment>
<keyword evidence="2" id="KW-1185">Reference proteome</keyword>
<name>A0ACC1H9G6_9FUNG</name>
<sequence>SRLASGAFTYYSSRGLAEGARKRKSLAQISAPPLPPKDHAELQARASSKAAAPSRSRITAFSPDLYSIIMRKAPQDVGRPSDLPPSRPATGNNTASADDASSITVTEATDSAQLGQHEESPRLTPETEGAQEAAPPAEGGRDEAKPWRTPSHIASQHRIGRHQGRLAAKTLTASLPADAAISKGNLVSAPKPASKLATPTQPDYSSIIPGEDDFDDDTDAGYTSVDGANSRLSLSSTSSFGSSVFPDVVSELSTLPLTLESRDAIINSLVQRFGQTSEKRIRRLVNDELQARSAYPLSRHKRFNDADSADESVSSTMTKAINAYIPSLADDELSTFKARGLGSRDEKRASVIVKDGCPNLSIFDPEGEGAGNRNDDNNGNNAPQTNSKCEGCQTPDTSKRQVGQMPMVGLQKPKKAQRKVSPSLEALKQRAYVSSAFGRQPPAELPT</sequence>
<evidence type="ECO:0000313" key="1">
    <source>
        <dbReference type="EMBL" id="KAJ1673027.1"/>
    </source>
</evidence>
<dbReference type="Proteomes" id="UP001145114">
    <property type="component" value="Unassembled WGS sequence"/>
</dbReference>